<reference evidence="2 3" key="1">
    <citation type="journal article" date="2011" name="Mol. Biol. Evol.">
        <title>Comparative genomic analysis of fruiting body formation in Myxococcales.</title>
        <authorList>
            <person name="Huntley S."/>
            <person name="Hamann N."/>
            <person name="Wegener-Feldbrugge S."/>
            <person name="Treuner-Lange A."/>
            <person name="Kube M."/>
            <person name="Reinhardt R."/>
            <person name="Klages S."/>
            <person name="Muller R."/>
            <person name="Ronning C.M."/>
            <person name="Nierman W.C."/>
            <person name="Sogaard-Andersen L."/>
        </authorList>
    </citation>
    <scope>NUCLEOTIDE SEQUENCE [LARGE SCALE GENOMIC DNA]</scope>
    <source>
        <strain evidence="2 3">DW4/3-1</strain>
    </source>
</reference>
<dbReference type="eggNOG" id="ENOG502ZBM7">
    <property type="taxonomic scope" value="Bacteria"/>
</dbReference>
<dbReference type="Proteomes" id="UP000001351">
    <property type="component" value="Chromosome"/>
</dbReference>
<evidence type="ECO:0000313" key="2">
    <source>
        <dbReference type="EMBL" id="ADO71886.1"/>
    </source>
</evidence>
<dbReference type="STRING" id="378806.STAUR_4102"/>
<dbReference type="AlphaFoldDB" id="E3FP76"/>
<dbReference type="InterPro" id="IPR016186">
    <property type="entry name" value="C-type_lectin-like/link_sf"/>
</dbReference>
<feature type="compositionally biased region" description="Basic and acidic residues" evidence="1">
    <location>
        <begin position="193"/>
        <end position="209"/>
    </location>
</feature>
<dbReference type="HOGENOM" id="CLU_053138_1_0_7"/>
<feature type="region of interest" description="Disordered" evidence="1">
    <location>
        <begin position="46"/>
        <end position="74"/>
    </location>
</feature>
<keyword evidence="3" id="KW-1185">Reference proteome</keyword>
<dbReference type="KEGG" id="sur:STAUR_4102"/>
<protein>
    <submittedName>
        <fullName evidence="2">Uncharacterized protein</fullName>
    </submittedName>
</protein>
<name>E3FP76_STIAD</name>
<proteinExistence type="predicted"/>
<dbReference type="InterPro" id="IPR016187">
    <property type="entry name" value="CTDL_fold"/>
</dbReference>
<feature type="region of interest" description="Disordered" evidence="1">
    <location>
        <begin position="181"/>
        <end position="287"/>
    </location>
</feature>
<sequence>MKARTAWVQRFQSSRTGVALHEKPLVVSTAILFGLGVCASACGSGASQEEPAEEVPPADGDPGDSTGGGEDPADPVDASSFSFFVTSLESMRELSGSANGFGGDLRFGEATGIEGADKICRTIAEKALPGSGQKVWRAFLSASTGGANGGALNAIDRIGEGPWYDRNGLRVASNKAGLLTARPQGSTQIKNDLPNERGEPNHQGVDNHDTLTGSNKQGQYAGSKGNTCNDWTSATGSTGKPAIGHSWPRSANNPSNGGNWMSDHQAPGCAPGVNLSQNGPGSGSPTVGGGGYGGIYCFAINP</sequence>
<organism evidence="2 3">
    <name type="scientific">Stigmatella aurantiaca (strain DW4/3-1)</name>
    <dbReference type="NCBI Taxonomy" id="378806"/>
    <lineage>
        <taxon>Bacteria</taxon>
        <taxon>Pseudomonadati</taxon>
        <taxon>Myxococcota</taxon>
        <taxon>Myxococcia</taxon>
        <taxon>Myxococcales</taxon>
        <taxon>Cystobacterineae</taxon>
        <taxon>Archangiaceae</taxon>
        <taxon>Stigmatella</taxon>
    </lineage>
</organism>
<gene>
    <name evidence="2" type="ordered locus">STAUR_4102</name>
</gene>
<feature type="compositionally biased region" description="Polar residues" evidence="1">
    <location>
        <begin position="249"/>
        <end position="259"/>
    </location>
</feature>
<feature type="compositionally biased region" description="Polar residues" evidence="1">
    <location>
        <begin position="210"/>
        <end position="238"/>
    </location>
</feature>
<evidence type="ECO:0000256" key="1">
    <source>
        <dbReference type="SAM" id="MobiDB-lite"/>
    </source>
</evidence>
<dbReference type="EMBL" id="CP002271">
    <property type="protein sequence ID" value="ADO71886.1"/>
    <property type="molecule type" value="Genomic_DNA"/>
</dbReference>
<evidence type="ECO:0000313" key="3">
    <source>
        <dbReference type="Proteomes" id="UP000001351"/>
    </source>
</evidence>
<dbReference type="Gene3D" id="3.10.100.10">
    <property type="entry name" value="Mannose-Binding Protein A, subunit A"/>
    <property type="match status" value="1"/>
</dbReference>
<dbReference type="SUPFAM" id="SSF56436">
    <property type="entry name" value="C-type lectin-like"/>
    <property type="match status" value="1"/>
</dbReference>
<accession>E3FP76</accession>